<gene>
    <name evidence="1" type="ORF">Bca52824_059871</name>
</gene>
<protein>
    <submittedName>
        <fullName evidence="1">Uncharacterized protein</fullName>
    </submittedName>
</protein>
<dbReference type="OrthoDB" id="10269011at2759"/>
<accession>A0A8X7QWF8</accession>
<proteinExistence type="predicted"/>
<evidence type="ECO:0000313" key="1">
    <source>
        <dbReference type="EMBL" id="KAG2277316.1"/>
    </source>
</evidence>
<reference evidence="1 2" key="1">
    <citation type="submission" date="2020-02" db="EMBL/GenBank/DDBJ databases">
        <authorList>
            <person name="Ma Q."/>
            <person name="Huang Y."/>
            <person name="Song X."/>
            <person name="Pei D."/>
        </authorList>
    </citation>
    <scope>NUCLEOTIDE SEQUENCE [LARGE SCALE GENOMIC DNA]</scope>
    <source>
        <strain evidence="1">Sxm20200214</strain>
        <tissue evidence="1">Leaf</tissue>
    </source>
</reference>
<comment type="caution">
    <text evidence="1">The sequence shown here is derived from an EMBL/GenBank/DDBJ whole genome shotgun (WGS) entry which is preliminary data.</text>
</comment>
<sequence length="109" mass="12997">MSKLSHAREYPIADVRRCLRAHPDEITDKECRNIFKHTLLRGLAKNPLQTLRGYKDEMKFCLKYGNREAHYIEGIKHFFALHDRPKGMRHLKISATKHYKKGFFRKETL</sequence>
<evidence type="ECO:0000313" key="2">
    <source>
        <dbReference type="Proteomes" id="UP000886595"/>
    </source>
</evidence>
<organism evidence="1 2">
    <name type="scientific">Brassica carinata</name>
    <name type="common">Ethiopian mustard</name>
    <name type="synonym">Abyssinian cabbage</name>
    <dbReference type="NCBI Taxonomy" id="52824"/>
    <lineage>
        <taxon>Eukaryota</taxon>
        <taxon>Viridiplantae</taxon>
        <taxon>Streptophyta</taxon>
        <taxon>Embryophyta</taxon>
        <taxon>Tracheophyta</taxon>
        <taxon>Spermatophyta</taxon>
        <taxon>Magnoliopsida</taxon>
        <taxon>eudicotyledons</taxon>
        <taxon>Gunneridae</taxon>
        <taxon>Pentapetalae</taxon>
        <taxon>rosids</taxon>
        <taxon>malvids</taxon>
        <taxon>Brassicales</taxon>
        <taxon>Brassicaceae</taxon>
        <taxon>Brassiceae</taxon>
        <taxon>Brassica</taxon>
    </lineage>
</organism>
<keyword evidence="2" id="KW-1185">Reference proteome</keyword>
<dbReference type="Proteomes" id="UP000886595">
    <property type="component" value="Unassembled WGS sequence"/>
</dbReference>
<dbReference type="EMBL" id="JAAMPC010000012">
    <property type="protein sequence ID" value="KAG2277316.1"/>
    <property type="molecule type" value="Genomic_DNA"/>
</dbReference>
<name>A0A8X7QWF8_BRACI</name>
<dbReference type="AlphaFoldDB" id="A0A8X7QWF8"/>